<dbReference type="GO" id="GO:0016042">
    <property type="term" value="P:lipid catabolic process"/>
    <property type="evidence" value="ECO:0007669"/>
    <property type="project" value="UniProtKB-KW"/>
</dbReference>
<dbReference type="OrthoDB" id="2363873at2759"/>
<dbReference type="GO" id="GO:0003847">
    <property type="term" value="F:1-alkyl-2-acetylglycerophosphocholine esterase activity"/>
    <property type="evidence" value="ECO:0007669"/>
    <property type="project" value="UniProtKB-EC"/>
</dbReference>
<keyword evidence="2" id="KW-0378">Hydrolase</keyword>
<gene>
    <name evidence="5" type="ORF">BDZ94DRAFT_1216421</name>
</gene>
<dbReference type="EMBL" id="MU150254">
    <property type="protein sequence ID" value="KAF9464383.1"/>
    <property type="molecule type" value="Genomic_DNA"/>
</dbReference>
<proteinExistence type="predicted"/>
<dbReference type="EC" id="3.1.1.47" evidence="1"/>
<sequence>MLFLPEIPGRFPVGATTFVTPVRPARSVGSASILNSLSNTPEPALYLEEVAFTAYYPADTRVNGTQKIQHGLNWVLRPMKESLSGFAKFSTLPRWILWPVIYLFGTLIKIPVYPNAPLLRPAEFESDKTLELPIPEQWPLVIFSHGLGGSRTAYSQFCSRLAASGKVVLAMEHRDGTGHACTSRSWGSNGKSKPRSILYYKDSEIILDHMSKSDASPEFPLRTEQLEYRRQEIHVAYQIFSRFIDGDLSVELETIEDSNIGRGSWSTLGPSGKRTVRHDENVTLAGHSFGGCTVLSILSTKPPPQYQSIPVGNALILDPWLEPLPSPGPVPLIHAHDDNRLPRLLVMNSETFTLWKDHYSRLQDVVNMWEPQGQRIMTLVGSQHASFSDFPGLPVFRRRGAEILMDVISKLSIGFLDDQLEQALKTVKTRKMEIEIIGKKKDGRPKRKLVGSIGDIIVT</sequence>
<dbReference type="Pfam" id="PF03403">
    <property type="entry name" value="PAF-AH_p_II"/>
    <property type="match status" value="1"/>
</dbReference>
<dbReference type="Gene3D" id="3.40.50.1820">
    <property type="entry name" value="alpha/beta hydrolase"/>
    <property type="match status" value="1"/>
</dbReference>
<evidence type="ECO:0000313" key="5">
    <source>
        <dbReference type="EMBL" id="KAF9464383.1"/>
    </source>
</evidence>
<evidence type="ECO:0000313" key="6">
    <source>
        <dbReference type="Proteomes" id="UP000807353"/>
    </source>
</evidence>
<name>A0A9P5Y8T6_9AGAR</name>
<dbReference type="Proteomes" id="UP000807353">
    <property type="component" value="Unassembled WGS sequence"/>
</dbReference>
<organism evidence="5 6">
    <name type="scientific">Collybia nuda</name>
    <dbReference type="NCBI Taxonomy" id="64659"/>
    <lineage>
        <taxon>Eukaryota</taxon>
        <taxon>Fungi</taxon>
        <taxon>Dikarya</taxon>
        <taxon>Basidiomycota</taxon>
        <taxon>Agaricomycotina</taxon>
        <taxon>Agaricomycetes</taxon>
        <taxon>Agaricomycetidae</taxon>
        <taxon>Agaricales</taxon>
        <taxon>Tricholomatineae</taxon>
        <taxon>Clitocybaceae</taxon>
        <taxon>Collybia</taxon>
    </lineage>
</organism>
<dbReference type="InterPro" id="IPR029058">
    <property type="entry name" value="AB_hydrolase_fold"/>
</dbReference>
<reference evidence="5" key="1">
    <citation type="submission" date="2020-11" db="EMBL/GenBank/DDBJ databases">
        <authorList>
            <consortium name="DOE Joint Genome Institute"/>
            <person name="Ahrendt S."/>
            <person name="Riley R."/>
            <person name="Andreopoulos W."/>
            <person name="Labutti K."/>
            <person name="Pangilinan J."/>
            <person name="Ruiz-Duenas F.J."/>
            <person name="Barrasa J.M."/>
            <person name="Sanchez-Garcia M."/>
            <person name="Camarero S."/>
            <person name="Miyauchi S."/>
            <person name="Serrano A."/>
            <person name="Linde D."/>
            <person name="Babiker R."/>
            <person name="Drula E."/>
            <person name="Ayuso-Fernandez I."/>
            <person name="Pacheco R."/>
            <person name="Padilla G."/>
            <person name="Ferreira P."/>
            <person name="Barriuso J."/>
            <person name="Kellner H."/>
            <person name="Castanera R."/>
            <person name="Alfaro M."/>
            <person name="Ramirez L."/>
            <person name="Pisabarro A.G."/>
            <person name="Kuo A."/>
            <person name="Tritt A."/>
            <person name="Lipzen A."/>
            <person name="He G."/>
            <person name="Yan M."/>
            <person name="Ng V."/>
            <person name="Cullen D."/>
            <person name="Martin F."/>
            <person name="Rosso M.-N."/>
            <person name="Henrissat B."/>
            <person name="Hibbett D."/>
            <person name="Martinez A.T."/>
            <person name="Grigoriev I.V."/>
        </authorList>
    </citation>
    <scope>NUCLEOTIDE SEQUENCE</scope>
    <source>
        <strain evidence="5">CBS 247.69</strain>
    </source>
</reference>
<dbReference type="PANTHER" id="PTHR10272">
    <property type="entry name" value="PLATELET-ACTIVATING FACTOR ACETYLHYDROLASE"/>
    <property type="match status" value="1"/>
</dbReference>
<keyword evidence="6" id="KW-1185">Reference proteome</keyword>
<keyword evidence="4" id="KW-0443">Lipid metabolism</keyword>
<evidence type="ECO:0000256" key="1">
    <source>
        <dbReference type="ARBA" id="ARBA00013201"/>
    </source>
</evidence>
<dbReference type="SUPFAM" id="SSF53474">
    <property type="entry name" value="alpha/beta-Hydrolases"/>
    <property type="match status" value="1"/>
</dbReference>
<dbReference type="PANTHER" id="PTHR10272:SF0">
    <property type="entry name" value="PLATELET-ACTIVATING FACTOR ACETYLHYDROLASE"/>
    <property type="match status" value="1"/>
</dbReference>
<dbReference type="AlphaFoldDB" id="A0A9P5Y8T6"/>
<evidence type="ECO:0000256" key="4">
    <source>
        <dbReference type="ARBA" id="ARBA00023098"/>
    </source>
</evidence>
<evidence type="ECO:0000256" key="2">
    <source>
        <dbReference type="ARBA" id="ARBA00022801"/>
    </source>
</evidence>
<evidence type="ECO:0000256" key="3">
    <source>
        <dbReference type="ARBA" id="ARBA00022963"/>
    </source>
</evidence>
<comment type="caution">
    <text evidence="5">The sequence shown here is derived from an EMBL/GenBank/DDBJ whole genome shotgun (WGS) entry which is preliminary data.</text>
</comment>
<protein>
    <recommendedName>
        <fullName evidence="1">1-alkyl-2-acetylglycerophosphocholine esterase</fullName>
        <ecNumber evidence="1">3.1.1.47</ecNumber>
    </recommendedName>
</protein>
<keyword evidence="3" id="KW-0442">Lipid degradation</keyword>
<accession>A0A9P5Y8T6</accession>